<dbReference type="OrthoDB" id="409956at2759"/>
<gene>
    <name evidence="6" type="ORF">HYH03_007879</name>
</gene>
<feature type="domain" description="OTU" evidence="5">
    <location>
        <begin position="99"/>
        <end position="238"/>
    </location>
</feature>
<dbReference type="GO" id="GO:0030968">
    <property type="term" value="P:endoplasmic reticulum unfolded protein response"/>
    <property type="evidence" value="ECO:0007669"/>
    <property type="project" value="TreeGrafter"/>
</dbReference>
<feature type="region of interest" description="Disordered" evidence="4">
    <location>
        <begin position="14"/>
        <end position="37"/>
    </location>
</feature>
<dbReference type="Pfam" id="PF02338">
    <property type="entry name" value="OTU"/>
    <property type="match status" value="1"/>
</dbReference>
<sequence length="246" mass="25390">MLTMRRAAVASASARGRRLGGAAARSPVSAALNPPPPPATILIRDAPSSSHAAFAAARPSLSAAGGAASRDLVAAASSSSGPSGSSFSTQAAPQQPPAFGLFRVGGDGACMFRALVQGVQFATRGKPMPPESEATAAHTLRLAVVAELRKRREEMEPFLPGIAADFEEYCQRMSLPMAWGGEPEMAMAVHVIRRPITVYHVTGSGVEPIVTYGDQLLGSVPAISLLWSGAHYDLLLPAGPAGPQGR</sequence>
<dbReference type="InterPro" id="IPR003323">
    <property type="entry name" value="OTU_dom"/>
</dbReference>
<evidence type="ECO:0000256" key="3">
    <source>
        <dbReference type="RuleBase" id="RU367104"/>
    </source>
</evidence>
<reference evidence="6" key="1">
    <citation type="journal article" date="2020" name="bioRxiv">
        <title>Comparative genomics of Chlamydomonas.</title>
        <authorList>
            <person name="Craig R.J."/>
            <person name="Hasan A.R."/>
            <person name="Ness R.W."/>
            <person name="Keightley P.D."/>
        </authorList>
    </citation>
    <scope>NUCLEOTIDE SEQUENCE</scope>
    <source>
        <strain evidence="6">CCAP 11/70</strain>
    </source>
</reference>
<evidence type="ECO:0000313" key="7">
    <source>
        <dbReference type="Proteomes" id="UP000612055"/>
    </source>
</evidence>
<feature type="compositionally biased region" description="Low complexity" evidence="4">
    <location>
        <begin position="14"/>
        <end position="26"/>
    </location>
</feature>
<keyword evidence="7" id="KW-1185">Reference proteome</keyword>
<proteinExistence type="predicted"/>
<dbReference type="GO" id="GO:0004843">
    <property type="term" value="F:cysteine-type deubiquitinase activity"/>
    <property type="evidence" value="ECO:0007669"/>
    <property type="project" value="UniProtKB-UniRule"/>
</dbReference>
<comment type="function">
    <text evidence="3">Hydrolase that can remove conjugated ubiquitin from proteins and may therefore play an important regulatory role at the level of protein turnover by preventing degradation.</text>
</comment>
<dbReference type="GO" id="GO:0016579">
    <property type="term" value="P:protein deubiquitination"/>
    <property type="evidence" value="ECO:0007669"/>
    <property type="project" value="TreeGrafter"/>
</dbReference>
<evidence type="ECO:0000256" key="2">
    <source>
        <dbReference type="ARBA" id="ARBA00022801"/>
    </source>
</evidence>
<dbReference type="InterPro" id="IPR038765">
    <property type="entry name" value="Papain-like_cys_pep_sf"/>
</dbReference>
<keyword evidence="2 3" id="KW-0378">Hydrolase</keyword>
<evidence type="ECO:0000256" key="4">
    <source>
        <dbReference type="SAM" id="MobiDB-lite"/>
    </source>
</evidence>
<accession>A0A835Y2B6</accession>
<dbReference type="PROSITE" id="PS50802">
    <property type="entry name" value="OTU"/>
    <property type="match status" value="1"/>
</dbReference>
<dbReference type="Gene3D" id="3.90.70.80">
    <property type="match status" value="1"/>
</dbReference>
<dbReference type="EC" id="3.4.19.12" evidence="3"/>
<dbReference type="GO" id="GO:0005829">
    <property type="term" value="C:cytosol"/>
    <property type="evidence" value="ECO:0007669"/>
    <property type="project" value="TreeGrafter"/>
</dbReference>
<evidence type="ECO:0000313" key="6">
    <source>
        <dbReference type="EMBL" id="KAG2493949.1"/>
    </source>
</evidence>
<dbReference type="AlphaFoldDB" id="A0A835Y2B6"/>
<dbReference type="Proteomes" id="UP000612055">
    <property type="component" value="Unassembled WGS sequence"/>
</dbReference>
<dbReference type="SUPFAM" id="SSF54001">
    <property type="entry name" value="Cysteine proteinases"/>
    <property type="match status" value="1"/>
</dbReference>
<keyword evidence="3" id="KW-0963">Cytoplasm</keyword>
<organism evidence="6 7">
    <name type="scientific">Edaphochlamys debaryana</name>
    <dbReference type="NCBI Taxonomy" id="47281"/>
    <lineage>
        <taxon>Eukaryota</taxon>
        <taxon>Viridiplantae</taxon>
        <taxon>Chlorophyta</taxon>
        <taxon>core chlorophytes</taxon>
        <taxon>Chlorophyceae</taxon>
        <taxon>CS clade</taxon>
        <taxon>Chlamydomonadales</taxon>
        <taxon>Chlamydomonadales incertae sedis</taxon>
        <taxon>Edaphochlamys</taxon>
    </lineage>
</organism>
<dbReference type="GO" id="GO:0036503">
    <property type="term" value="P:ERAD pathway"/>
    <property type="evidence" value="ECO:0007669"/>
    <property type="project" value="TreeGrafter"/>
</dbReference>
<keyword evidence="3" id="KW-0645">Protease</keyword>
<dbReference type="CDD" id="cd22746">
    <property type="entry name" value="OTU_plant_OTU3_4-like"/>
    <property type="match status" value="1"/>
</dbReference>
<evidence type="ECO:0000256" key="1">
    <source>
        <dbReference type="ARBA" id="ARBA00000707"/>
    </source>
</evidence>
<comment type="subcellular location">
    <subcellularLocation>
        <location evidence="3">Cytoplasm</location>
    </subcellularLocation>
</comment>
<protein>
    <recommendedName>
        <fullName evidence="3">Ubiquitin thioesterase OTU</fullName>
        <ecNumber evidence="3">3.4.19.12</ecNumber>
    </recommendedName>
</protein>
<dbReference type="PANTHER" id="PTHR13312">
    <property type="entry name" value="HIV-INDUCED PROTEIN-7-LIKE PROTEASE"/>
    <property type="match status" value="1"/>
</dbReference>
<keyword evidence="3" id="KW-0788">Thiol protease</keyword>
<keyword evidence="3" id="KW-0833">Ubl conjugation pathway</keyword>
<dbReference type="EMBL" id="JAEHOE010000034">
    <property type="protein sequence ID" value="KAG2493949.1"/>
    <property type="molecule type" value="Genomic_DNA"/>
</dbReference>
<comment type="catalytic activity">
    <reaction evidence="1 3">
        <text>Thiol-dependent hydrolysis of ester, thioester, amide, peptide and isopeptide bonds formed by the C-terminal Gly of ubiquitin (a 76-residue protein attached to proteins as an intracellular targeting signal).</text>
        <dbReference type="EC" id="3.4.19.12"/>
    </reaction>
</comment>
<dbReference type="PANTHER" id="PTHR13312:SF0">
    <property type="entry name" value="UBIQUITIN THIOESTERASE OTU1"/>
    <property type="match status" value="1"/>
</dbReference>
<evidence type="ECO:0000259" key="5">
    <source>
        <dbReference type="PROSITE" id="PS50802"/>
    </source>
</evidence>
<comment type="caution">
    <text evidence="6">The sequence shown here is derived from an EMBL/GenBank/DDBJ whole genome shotgun (WGS) entry which is preliminary data.</text>
</comment>
<name>A0A835Y2B6_9CHLO</name>
<dbReference type="GO" id="GO:0005634">
    <property type="term" value="C:nucleus"/>
    <property type="evidence" value="ECO:0007669"/>
    <property type="project" value="TreeGrafter"/>
</dbReference>